<evidence type="ECO:0000259" key="1">
    <source>
        <dbReference type="Pfam" id="PF04734"/>
    </source>
</evidence>
<dbReference type="EMBL" id="BMER01000001">
    <property type="protein sequence ID" value="GGG73936.1"/>
    <property type="molecule type" value="Genomic_DNA"/>
</dbReference>
<dbReference type="Proteomes" id="UP000660862">
    <property type="component" value="Unassembled WGS sequence"/>
</dbReference>
<feature type="domain" description="Neutral/alkaline non-lysosomal ceramidase N-terminal" evidence="1">
    <location>
        <begin position="18"/>
        <end position="254"/>
    </location>
</feature>
<proteinExistence type="predicted"/>
<dbReference type="AlphaFoldDB" id="A0A917HBP8"/>
<gene>
    <name evidence="2" type="ORF">GCM10007415_01670</name>
</gene>
<evidence type="ECO:0000313" key="3">
    <source>
        <dbReference type="Proteomes" id="UP000660862"/>
    </source>
</evidence>
<sequence length="441" mass="48694">MLQHLFAAGPSAQKGWKAGVAKLTITPREPMWMAGYSARTKPAEGKEHELWAKALVLEDIKGKQVVMVATDVLGFTKDLASAVKQVLRTRYGLSDLDILLNSSHTHSGPVLSDALVDGYSFSETEHAKVDRYTQWLAGRIIQVVADAFKDLKEAHLYSGIGVTRFQVNRRNNSAAELHRLSELRGPSDHAVPIIKVVNKRGRIVALLFGYSCHPTTLDGYEWSGDFPGYAQLEIEKSYKGAVALFFQGAGGDQNPLPRHTTALAKQYGKELAAAVESVVADNQMNVLQPVLRTAYREIDLPFSPPPSVDDLQGVIRNDGNKSYYSRWAHCLIAQIQQGKPLKTSYSYPVQVWRLGEQLVVSLAGEVVVDYAVGIKNKYGWDTFVFGYNNDVMGYIPSARIIGEGGYEGDTSQRAYGLPAKWDPAIESLIYDACDQLVRSLE</sequence>
<keyword evidence="3" id="KW-1185">Reference proteome</keyword>
<reference evidence="2" key="2">
    <citation type="submission" date="2020-09" db="EMBL/GenBank/DDBJ databases">
        <authorList>
            <person name="Sun Q."/>
            <person name="Zhou Y."/>
        </authorList>
    </citation>
    <scope>NUCLEOTIDE SEQUENCE</scope>
    <source>
        <strain evidence="2">CGMCC 1.12195</strain>
    </source>
</reference>
<accession>A0A917HBP8</accession>
<organism evidence="2 3">
    <name type="scientific">Parapedobacter pyrenivorans</name>
    <dbReference type="NCBI Taxonomy" id="1305674"/>
    <lineage>
        <taxon>Bacteria</taxon>
        <taxon>Pseudomonadati</taxon>
        <taxon>Bacteroidota</taxon>
        <taxon>Sphingobacteriia</taxon>
        <taxon>Sphingobacteriales</taxon>
        <taxon>Sphingobacteriaceae</taxon>
        <taxon>Parapedobacter</taxon>
    </lineage>
</organism>
<comment type="caution">
    <text evidence="2">The sequence shown here is derived from an EMBL/GenBank/DDBJ whole genome shotgun (WGS) entry which is preliminary data.</text>
</comment>
<protein>
    <recommendedName>
        <fullName evidence="1">Neutral/alkaline non-lysosomal ceramidase N-terminal domain-containing protein</fullName>
    </recommendedName>
</protein>
<reference evidence="2" key="1">
    <citation type="journal article" date="2014" name="Int. J. Syst. Evol. Microbiol.">
        <title>Complete genome sequence of Corynebacterium casei LMG S-19264T (=DSM 44701T), isolated from a smear-ripened cheese.</title>
        <authorList>
            <consortium name="US DOE Joint Genome Institute (JGI-PGF)"/>
            <person name="Walter F."/>
            <person name="Albersmeier A."/>
            <person name="Kalinowski J."/>
            <person name="Ruckert C."/>
        </authorList>
    </citation>
    <scope>NUCLEOTIDE SEQUENCE</scope>
    <source>
        <strain evidence="2">CGMCC 1.12195</strain>
    </source>
</reference>
<dbReference type="Pfam" id="PF04734">
    <property type="entry name" value="Ceramidase_alk"/>
    <property type="match status" value="1"/>
</dbReference>
<dbReference type="InterPro" id="IPR031329">
    <property type="entry name" value="NEUT/ALK_ceramidase_N"/>
</dbReference>
<name>A0A917HBP8_9SPHI</name>
<evidence type="ECO:0000313" key="2">
    <source>
        <dbReference type="EMBL" id="GGG73936.1"/>
    </source>
</evidence>